<gene>
    <name evidence="1" type="ORF">PTRG_10694</name>
</gene>
<evidence type="ECO:0000313" key="1">
    <source>
        <dbReference type="EMBL" id="EDU43744.1"/>
    </source>
</evidence>
<evidence type="ECO:0000313" key="2">
    <source>
        <dbReference type="Proteomes" id="UP000001471"/>
    </source>
</evidence>
<dbReference type="InParanoid" id="B2WL34"/>
<protein>
    <submittedName>
        <fullName evidence="1">Uncharacterized protein</fullName>
    </submittedName>
</protein>
<name>B2WL34_PYRTR</name>
<dbReference type="HOGENOM" id="CLU_2639293_0_0_1"/>
<dbReference type="Proteomes" id="UP000001471">
    <property type="component" value="Unassembled WGS sequence"/>
</dbReference>
<sequence length="77" mass="8559">MSFCRSMSEIPALGKDVECCTMPVVAVAPACTIRNNSQEAKNQEPDMCLESGEVDWSWSDIRRDALDVRHRQGCGLI</sequence>
<reference evidence="2" key="1">
    <citation type="journal article" date="2013" name="G3 (Bethesda)">
        <title>Comparative genomics of a plant-pathogenic fungus, Pyrenophora tritici-repentis, reveals transduplication and the impact of repeat elements on pathogenicity and population divergence.</title>
        <authorList>
            <person name="Manning V.A."/>
            <person name="Pandelova I."/>
            <person name="Dhillon B."/>
            <person name="Wilhelm L.J."/>
            <person name="Goodwin S.B."/>
            <person name="Berlin A.M."/>
            <person name="Figueroa M."/>
            <person name="Freitag M."/>
            <person name="Hane J.K."/>
            <person name="Henrissat B."/>
            <person name="Holman W.H."/>
            <person name="Kodira C.D."/>
            <person name="Martin J."/>
            <person name="Oliver R.P."/>
            <person name="Robbertse B."/>
            <person name="Schackwitz W."/>
            <person name="Schwartz D.C."/>
            <person name="Spatafora J.W."/>
            <person name="Turgeon B.G."/>
            <person name="Yandava C."/>
            <person name="Young S."/>
            <person name="Zhou S."/>
            <person name="Zeng Q."/>
            <person name="Grigoriev I.V."/>
            <person name="Ma L.-J."/>
            <person name="Ciuffetti L.M."/>
        </authorList>
    </citation>
    <scope>NUCLEOTIDE SEQUENCE [LARGE SCALE GENOMIC DNA]</scope>
    <source>
        <strain evidence="2">Pt-1C-BFP</strain>
    </source>
</reference>
<proteinExistence type="predicted"/>
<organism evidence="1 2">
    <name type="scientific">Pyrenophora tritici-repentis (strain Pt-1C-BFP)</name>
    <name type="common">Wheat tan spot fungus</name>
    <name type="synonym">Drechslera tritici-repentis</name>
    <dbReference type="NCBI Taxonomy" id="426418"/>
    <lineage>
        <taxon>Eukaryota</taxon>
        <taxon>Fungi</taxon>
        <taxon>Dikarya</taxon>
        <taxon>Ascomycota</taxon>
        <taxon>Pezizomycotina</taxon>
        <taxon>Dothideomycetes</taxon>
        <taxon>Pleosporomycetidae</taxon>
        <taxon>Pleosporales</taxon>
        <taxon>Pleosporineae</taxon>
        <taxon>Pleosporaceae</taxon>
        <taxon>Pyrenophora</taxon>
    </lineage>
</organism>
<accession>B2WL34</accession>
<dbReference type="AlphaFoldDB" id="B2WL34"/>
<dbReference type="EMBL" id="DS231628">
    <property type="protein sequence ID" value="EDU43744.1"/>
    <property type="molecule type" value="Genomic_DNA"/>
</dbReference>